<comment type="caution">
    <text evidence="2">The sequence shown here is derived from an EMBL/GenBank/DDBJ whole genome shotgun (WGS) entry which is preliminary data.</text>
</comment>
<evidence type="ECO:0000256" key="1">
    <source>
        <dbReference type="SAM" id="MobiDB-lite"/>
    </source>
</evidence>
<proteinExistence type="predicted"/>
<feature type="region of interest" description="Disordered" evidence="1">
    <location>
        <begin position="1"/>
        <end position="22"/>
    </location>
</feature>
<gene>
    <name evidence="2" type="ORF">PIB30_066054</name>
</gene>
<reference evidence="2 3" key="1">
    <citation type="journal article" date="2023" name="Plants (Basel)">
        <title>Bridging the Gap: Combining Genomics and Transcriptomics Approaches to Understand Stylosanthes scabra, an Orphan Legume from the Brazilian Caatinga.</title>
        <authorList>
            <person name="Ferreira-Neto J.R.C."/>
            <person name="da Silva M.D."/>
            <person name="Binneck E."/>
            <person name="de Melo N.F."/>
            <person name="da Silva R.H."/>
            <person name="de Melo A.L.T.M."/>
            <person name="Pandolfi V."/>
            <person name="Bustamante F.O."/>
            <person name="Brasileiro-Vidal A.C."/>
            <person name="Benko-Iseppon A.M."/>
        </authorList>
    </citation>
    <scope>NUCLEOTIDE SEQUENCE [LARGE SCALE GENOMIC DNA]</scope>
    <source>
        <tissue evidence="2">Leaves</tissue>
    </source>
</reference>
<name>A0ABU6ZL07_9FABA</name>
<protein>
    <submittedName>
        <fullName evidence="2">Uncharacterized protein</fullName>
    </submittedName>
</protein>
<keyword evidence="3" id="KW-1185">Reference proteome</keyword>
<sequence length="187" mass="20904">MVGRALVRLTRPAEGSGSGHSEVIVSRWSPEQSPVLSWGRGEVTDCVTHALEWERRCDKGGATRVKALIPACPVRRGLRHDDHIRCPNHVEHLVKGPDIQCRMEERVGRGRGWEMLGSTVTSWLGCMHGRDHGRGANDVRVTPLRPRRRNVRLISVFSLLLISVEKISLLLCLIRTDPDPHPLSPPC</sequence>
<dbReference type="Proteomes" id="UP001341840">
    <property type="component" value="Unassembled WGS sequence"/>
</dbReference>
<organism evidence="2 3">
    <name type="scientific">Stylosanthes scabra</name>
    <dbReference type="NCBI Taxonomy" id="79078"/>
    <lineage>
        <taxon>Eukaryota</taxon>
        <taxon>Viridiplantae</taxon>
        <taxon>Streptophyta</taxon>
        <taxon>Embryophyta</taxon>
        <taxon>Tracheophyta</taxon>
        <taxon>Spermatophyta</taxon>
        <taxon>Magnoliopsida</taxon>
        <taxon>eudicotyledons</taxon>
        <taxon>Gunneridae</taxon>
        <taxon>Pentapetalae</taxon>
        <taxon>rosids</taxon>
        <taxon>fabids</taxon>
        <taxon>Fabales</taxon>
        <taxon>Fabaceae</taxon>
        <taxon>Papilionoideae</taxon>
        <taxon>50 kb inversion clade</taxon>
        <taxon>dalbergioids sensu lato</taxon>
        <taxon>Dalbergieae</taxon>
        <taxon>Pterocarpus clade</taxon>
        <taxon>Stylosanthes</taxon>
    </lineage>
</organism>
<dbReference type="EMBL" id="JASCZI010272528">
    <property type="protein sequence ID" value="MED6222625.1"/>
    <property type="molecule type" value="Genomic_DNA"/>
</dbReference>
<evidence type="ECO:0000313" key="2">
    <source>
        <dbReference type="EMBL" id="MED6222625.1"/>
    </source>
</evidence>
<evidence type="ECO:0000313" key="3">
    <source>
        <dbReference type="Proteomes" id="UP001341840"/>
    </source>
</evidence>
<accession>A0ABU6ZL07</accession>